<dbReference type="InterPro" id="IPR037278">
    <property type="entry name" value="ARFGAP/RecO"/>
</dbReference>
<dbReference type="OrthoDB" id="6136903at2759"/>
<comment type="similarity">
    <text evidence="1">Belongs to the centaurin gamma-like family.</text>
</comment>
<feature type="region of interest" description="Disordered" evidence="7">
    <location>
        <begin position="707"/>
        <end position="794"/>
    </location>
</feature>
<dbReference type="Proteomes" id="UP000005239">
    <property type="component" value="Unassembled WGS sequence"/>
</dbReference>
<dbReference type="InterPro" id="IPR002110">
    <property type="entry name" value="Ankyrin_rpt"/>
</dbReference>
<dbReference type="PROSITE" id="PS51421">
    <property type="entry name" value="RAS"/>
    <property type="match status" value="1"/>
</dbReference>
<dbReference type="FunFam" id="3.40.50.300:FF:000178">
    <property type="entry name" value="Arf-GAP with GTPase, ANK repeat and PH domain-containing protein 1"/>
    <property type="match status" value="1"/>
</dbReference>
<dbReference type="InterPro" id="IPR036770">
    <property type="entry name" value="Ankyrin_rpt-contain_sf"/>
</dbReference>
<dbReference type="Gene3D" id="3.40.50.300">
    <property type="entry name" value="P-loop containing nucleotide triphosphate hydrolases"/>
    <property type="match status" value="1"/>
</dbReference>
<keyword evidence="4" id="KW-0863">Zinc-finger</keyword>
<feature type="compositionally biased region" description="Low complexity" evidence="7">
    <location>
        <begin position="225"/>
        <end position="234"/>
    </location>
</feature>
<accession>A0A2A6CHV5</accession>
<accession>A0A8R1YFD3</accession>
<dbReference type="GO" id="GO:0060582">
    <property type="term" value="P:cell fate determination involved in pattern specification"/>
    <property type="evidence" value="ECO:0007669"/>
    <property type="project" value="EnsemblMetazoa"/>
</dbReference>
<dbReference type="SMART" id="SM00233">
    <property type="entry name" value="PH"/>
    <property type="match status" value="1"/>
</dbReference>
<dbReference type="SMART" id="SM00105">
    <property type="entry name" value="ArfGap"/>
    <property type="match status" value="1"/>
</dbReference>
<evidence type="ECO:0000313" key="9">
    <source>
        <dbReference type="Proteomes" id="UP000005239"/>
    </source>
</evidence>
<name>A0A2A6CHV5_PRIPA</name>
<dbReference type="GO" id="GO:0005096">
    <property type="term" value="F:GTPase activator activity"/>
    <property type="evidence" value="ECO:0000318"/>
    <property type="project" value="GO_Central"/>
</dbReference>
<dbReference type="SUPFAM" id="SSF50729">
    <property type="entry name" value="PH domain-like"/>
    <property type="match status" value="1"/>
</dbReference>
<feature type="compositionally biased region" description="Low complexity" evidence="7">
    <location>
        <begin position="196"/>
        <end position="213"/>
    </location>
</feature>
<reference evidence="9" key="1">
    <citation type="journal article" date="2008" name="Nat. Genet.">
        <title>The Pristionchus pacificus genome provides a unique perspective on nematode lifestyle and parasitism.</title>
        <authorList>
            <person name="Dieterich C."/>
            <person name="Clifton S.W."/>
            <person name="Schuster L.N."/>
            <person name="Chinwalla A."/>
            <person name="Delehaunty K."/>
            <person name="Dinkelacker I."/>
            <person name="Fulton L."/>
            <person name="Fulton R."/>
            <person name="Godfrey J."/>
            <person name="Minx P."/>
            <person name="Mitreva M."/>
            <person name="Roeseler W."/>
            <person name="Tian H."/>
            <person name="Witte H."/>
            <person name="Yang S.P."/>
            <person name="Wilson R.K."/>
            <person name="Sommer R.J."/>
        </authorList>
    </citation>
    <scope>NUCLEOTIDE SEQUENCE [LARGE SCALE GENOMIC DNA]</scope>
    <source>
        <strain evidence="9">PS312</strain>
    </source>
</reference>
<dbReference type="GO" id="GO:0055059">
    <property type="term" value="P:asymmetric neuroblast division"/>
    <property type="evidence" value="ECO:0007669"/>
    <property type="project" value="EnsemblMetazoa"/>
</dbReference>
<feature type="region of interest" description="Disordered" evidence="7">
    <location>
        <begin position="568"/>
        <end position="635"/>
    </location>
</feature>
<feature type="region of interest" description="Disordered" evidence="7">
    <location>
        <begin position="55"/>
        <end position="77"/>
    </location>
</feature>
<dbReference type="InterPro" id="IPR051282">
    <property type="entry name" value="Arf-GAP_GTPase_ANK_PH"/>
</dbReference>
<evidence type="ECO:0000256" key="3">
    <source>
        <dbReference type="ARBA" id="ARBA00022723"/>
    </source>
</evidence>
<dbReference type="FunFam" id="1.10.220.150:FF:000009">
    <property type="entry name" value="stromal membrane-associated protein 1 isoform X1"/>
    <property type="match status" value="1"/>
</dbReference>
<organism evidence="8 9">
    <name type="scientific">Pristionchus pacificus</name>
    <name type="common">Parasitic nematode worm</name>
    <dbReference type="NCBI Taxonomy" id="54126"/>
    <lineage>
        <taxon>Eukaryota</taxon>
        <taxon>Metazoa</taxon>
        <taxon>Ecdysozoa</taxon>
        <taxon>Nematoda</taxon>
        <taxon>Chromadorea</taxon>
        <taxon>Rhabditida</taxon>
        <taxon>Rhabditina</taxon>
        <taxon>Diplogasteromorpha</taxon>
        <taxon>Diplogasteroidea</taxon>
        <taxon>Neodiplogasteridae</taxon>
        <taxon>Pristionchus</taxon>
    </lineage>
</organism>
<dbReference type="Gene3D" id="1.10.220.150">
    <property type="entry name" value="Arf GTPase activating protein"/>
    <property type="match status" value="1"/>
</dbReference>
<evidence type="ECO:0000256" key="6">
    <source>
        <dbReference type="ARBA" id="ARBA00023043"/>
    </source>
</evidence>
<gene>
    <name evidence="8" type="primary">WBGene00103958</name>
</gene>
<keyword evidence="5" id="KW-0862">Zinc</keyword>
<feature type="compositionally biased region" description="Basic and acidic residues" evidence="7">
    <location>
        <begin position="780"/>
        <end position="791"/>
    </location>
</feature>
<dbReference type="PROSITE" id="PS51419">
    <property type="entry name" value="RAB"/>
    <property type="match status" value="1"/>
</dbReference>
<feature type="compositionally biased region" description="Basic and acidic residues" evidence="7">
    <location>
        <begin position="297"/>
        <end position="310"/>
    </location>
</feature>
<feature type="compositionally biased region" description="Low complexity" evidence="7">
    <location>
        <begin position="921"/>
        <end position="938"/>
    </location>
</feature>
<feature type="compositionally biased region" description="Low complexity" evidence="7">
    <location>
        <begin position="883"/>
        <end position="912"/>
    </location>
</feature>
<dbReference type="PANTHER" id="PTHR45819">
    <property type="entry name" value="CENTAURIN-GAMMA-1A"/>
    <property type="match status" value="1"/>
</dbReference>
<dbReference type="PROSITE" id="PS50297">
    <property type="entry name" value="ANK_REP_REGION"/>
    <property type="match status" value="1"/>
</dbReference>
<dbReference type="SUPFAM" id="SSF48403">
    <property type="entry name" value="Ankyrin repeat"/>
    <property type="match status" value="1"/>
</dbReference>
<dbReference type="PANTHER" id="PTHR45819:SF5">
    <property type="entry name" value="CENTAURIN-GAMMA-1A"/>
    <property type="match status" value="1"/>
</dbReference>
<dbReference type="Pfam" id="PF12796">
    <property type="entry name" value="Ank_2"/>
    <property type="match status" value="1"/>
</dbReference>
<dbReference type="InterPro" id="IPR001849">
    <property type="entry name" value="PH_domain"/>
</dbReference>
<dbReference type="PROSITE" id="PS50115">
    <property type="entry name" value="ARFGAP"/>
    <property type="match status" value="1"/>
</dbReference>
<proteinExistence type="inferred from homology"/>
<dbReference type="Pfam" id="PF01412">
    <property type="entry name" value="ArfGap"/>
    <property type="match status" value="1"/>
</dbReference>
<reference evidence="8" key="2">
    <citation type="submission" date="2022-06" db="UniProtKB">
        <authorList>
            <consortium name="EnsemblMetazoa"/>
        </authorList>
    </citation>
    <scope>IDENTIFICATION</scope>
    <source>
        <strain evidence="8">PS312</strain>
    </source>
</reference>
<evidence type="ECO:0000256" key="4">
    <source>
        <dbReference type="ARBA" id="ARBA00022771"/>
    </source>
</evidence>
<feature type="compositionally biased region" description="Low complexity" evidence="7">
    <location>
        <begin position="588"/>
        <end position="604"/>
    </location>
</feature>
<dbReference type="SMART" id="SM00173">
    <property type="entry name" value="RAS"/>
    <property type="match status" value="1"/>
</dbReference>
<dbReference type="GO" id="GO:0003924">
    <property type="term" value="F:GTPase activity"/>
    <property type="evidence" value="ECO:0000318"/>
    <property type="project" value="GO_Central"/>
</dbReference>
<dbReference type="GO" id="GO:0008270">
    <property type="term" value="F:zinc ion binding"/>
    <property type="evidence" value="ECO:0007669"/>
    <property type="project" value="UniProtKB-KW"/>
</dbReference>
<dbReference type="InterPro" id="IPR001806">
    <property type="entry name" value="Small_GTPase"/>
</dbReference>
<evidence type="ECO:0000256" key="2">
    <source>
        <dbReference type="ARBA" id="ARBA00022468"/>
    </source>
</evidence>
<dbReference type="PRINTS" id="PR00405">
    <property type="entry name" value="REVINTRACTNG"/>
</dbReference>
<dbReference type="EnsemblMetazoa" id="PPA14404.1">
    <property type="protein sequence ID" value="PPA14404.1"/>
    <property type="gene ID" value="WBGene00103958"/>
</dbReference>
<dbReference type="GO" id="GO:0005525">
    <property type="term" value="F:GTP binding"/>
    <property type="evidence" value="ECO:0007669"/>
    <property type="project" value="InterPro"/>
</dbReference>
<evidence type="ECO:0000256" key="1">
    <source>
        <dbReference type="ARBA" id="ARBA00005430"/>
    </source>
</evidence>
<dbReference type="SUPFAM" id="SSF52540">
    <property type="entry name" value="P-loop containing nucleoside triphosphate hydrolases"/>
    <property type="match status" value="1"/>
</dbReference>
<feature type="region of interest" description="Disordered" evidence="7">
    <location>
        <begin position="883"/>
        <end position="962"/>
    </location>
</feature>
<feature type="region of interest" description="Disordered" evidence="7">
    <location>
        <begin position="1"/>
        <end position="43"/>
    </location>
</feature>
<feature type="compositionally biased region" description="Basic residues" evidence="7">
    <location>
        <begin position="712"/>
        <end position="722"/>
    </location>
</feature>
<feature type="region of interest" description="Disordered" evidence="7">
    <location>
        <begin position="252"/>
        <end position="335"/>
    </location>
</feature>
<sequence length="1307" mass="142627">MPLRSSSRTRDAGGHRIVTRSKSDYGGARRATHHQENTAPVAYPTLRHHNIDYIDNDGDRRQQGSEMEDCCTSSDGDTTLPSMMNSTMNTTASSGYCGGDYQHRLNATVLGCPEPGYRYPAERRYRTRSSSRPLFDGETSMGYGMDYEARSFYDYRHPTVPKTPSRSARVREVLLDLLLLGGRSRRRERKEKKRASSVAPGAVGAPAATPRATSLVAHHHHHHQQQPQLHTTPLADANERRREVTWVDERVERRRRRRSSPEREYNMRTPSVDTVLSPPGYGSRLPYPACPTPDYDVDSRRWKSGEDVRRYQGAPRYPTQTGYQQEEDGPRRKKKREVVRIWEQERPLCVRIGSIDGGRRETRRRMGRKDAFVNSHEWTLSRQVSELHLGIIGQPASGKTALVHRYLTQVYQAEESPEGGRFKKEVVLEGHSHLLLIRDEGNAPPDAQFTLWADAILFVFAVDSWETFDGLQRLYARMCDFRSLQEMPVILVGTKDTVSESSPRVVTEEQGKRLANKFGRCAYYETHAGHGLNVEKVFKEVGSANTLLGIDACLKMFSSRRLSLGGYRTPTPTDKYATDSRMYGGGSSSARGVSSSSSSAYPAALGTAPLSSHHRSVSAVPGEQQVRGGKPGHPYATVNVGRTHSSAIPFSHSSASSHSVGGPSAAYASRAAMDPRGVSPSASQKSINSVSNGAVYSRSTAAIYDMNGGHTTTHHHQHHHGGYHMPAQGLSSVSSMGAGMEASSVSTSHLPTPSSTPTTQRKNRRISNIFQRPSKGAAEAAHHSHAHDDKNMGQGRAIPIMQGQLYKRSGGKSALNRGEWKKKFVTLTNDGKLTYHQSLKEYMDNGQGKEVFLGLAAVRLPGRQRMRNSQAASTLLETSAEGAALGAGEAGQRTPRAADAASAAPGPVASGEGTSGGGSDDGAPSSTATTSRASIPITPQTVANSKKRRGYSRKLGGGKGNEEDEECFEIVTCDAKRWEFCAASAEEREEWVKAIEGQIDAALQKQTSAPSNQQRVLGARTEVTAILSIAGNDVCADCAAARPEWASLNLGTAICMECSGVHRNLGSHLSKVRSLKFDEWPVEYLSVMRAIGNACANRLWEARLPAEERPRADAAPDEREAFIRAKYVDKRYLAPLDDEQAPIGLQLIGAVLAGDVPAVCALLTRATTADVNTTVSSTDRRTVLHLACSSGRVVVVQLLLWNNADVRALDEAGRSALWHARNGDAAECAAVLIAAGLPADYGVDQKEATASRAALQPPQPAASQQQLQQMHESQVILGSMSSRDYSDSSRRLTYDEKNGRKYGIELN</sequence>
<feature type="compositionally biased region" description="Basic residues" evidence="7">
    <location>
        <begin position="185"/>
        <end position="195"/>
    </location>
</feature>
<feature type="region of interest" description="Disordered" evidence="7">
    <location>
        <begin position="185"/>
        <end position="237"/>
    </location>
</feature>
<dbReference type="PROSITE" id="PS50003">
    <property type="entry name" value="PH_DOMAIN"/>
    <property type="match status" value="1"/>
</dbReference>
<dbReference type="SMART" id="SM00174">
    <property type="entry name" value="RHO"/>
    <property type="match status" value="1"/>
</dbReference>
<keyword evidence="3" id="KW-0479">Metal-binding</keyword>
<evidence type="ECO:0000256" key="7">
    <source>
        <dbReference type="SAM" id="MobiDB-lite"/>
    </source>
</evidence>
<keyword evidence="2" id="KW-0343">GTPase activation</keyword>
<keyword evidence="6" id="KW-0040">ANK repeat</keyword>
<dbReference type="Gene3D" id="2.30.29.30">
    <property type="entry name" value="Pleckstrin-homology domain (PH domain)/Phosphotyrosine-binding domain (PTB)"/>
    <property type="match status" value="1"/>
</dbReference>
<dbReference type="Pfam" id="PF00071">
    <property type="entry name" value="Ras"/>
    <property type="match status" value="1"/>
</dbReference>
<dbReference type="SMART" id="SM00248">
    <property type="entry name" value="ANK"/>
    <property type="match status" value="2"/>
</dbReference>
<dbReference type="InterPro" id="IPR001164">
    <property type="entry name" value="ArfGAP_dom"/>
</dbReference>
<dbReference type="InterPro" id="IPR038508">
    <property type="entry name" value="ArfGAP_dom_sf"/>
</dbReference>
<dbReference type="SUPFAM" id="SSF57863">
    <property type="entry name" value="ArfGap/RecO-like zinc finger"/>
    <property type="match status" value="1"/>
</dbReference>
<evidence type="ECO:0000256" key="5">
    <source>
        <dbReference type="ARBA" id="ARBA00022833"/>
    </source>
</evidence>
<dbReference type="Gene3D" id="1.25.40.20">
    <property type="entry name" value="Ankyrin repeat-containing domain"/>
    <property type="match status" value="1"/>
</dbReference>
<dbReference type="GO" id="GO:0048259">
    <property type="term" value="P:regulation of receptor-mediated endocytosis"/>
    <property type="evidence" value="ECO:0007669"/>
    <property type="project" value="EnsemblMetazoa"/>
</dbReference>
<keyword evidence="9" id="KW-1185">Reference proteome</keyword>
<dbReference type="InterPro" id="IPR027417">
    <property type="entry name" value="P-loop_NTPase"/>
</dbReference>
<dbReference type="InterPro" id="IPR011993">
    <property type="entry name" value="PH-like_dom_sf"/>
</dbReference>
<evidence type="ECO:0000313" key="8">
    <source>
        <dbReference type="EnsemblMetazoa" id="PPA14404.1"/>
    </source>
</evidence>
<feature type="compositionally biased region" description="Low complexity" evidence="7">
    <location>
        <begin position="743"/>
        <end position="759"/>
    </location>
</feature>
<protein>
    <submittedName>
        <fullName evidence="8">Ankyrin repeat-containing protein</fullName>
    </submittedName>
</protein>
<dbReference type="SMART" id="SM00175">
    <property type="entry name" value="RAB"/>
    <property type="match status" value="1"/>
</dbReference>
<dbReference type="PROSITE" id="PS50088">
    <property type="entry name" value="ANK_REPEAT"/>
    <property type="match status" value="1"/>
</dbReference>